<name>A0AB74U1H9_9LACT</name>
<feature type="transmembrane region" description="Helical" evidence="1">
    <location>
        <begin position="32"/>
        <end position="50"/>
    </location>
</feature>
<dbReference type="EMBL" id="CP142435">
    <property type="protein sequence ID" value="XBC48969.1"/>
    <property type="molecule type" value="Genomic_DNA"/>
</dbReference>
<dbReference type="EMBL" id="CP142434">
    <property type="protein sequence ID" value="XBC47463.1"/>
    <property type="molecule type" value="Genomic_DNA"/>
</dbReference>
<reference evidence="5" key="1">
    <citation type="submission" date="2023-12" db="EMBL/GenBank/DDBJ databases">
        <title>Dolosigranulum savutii sp. nov. isolated from human upper respiratory samples collected in Botswana.</title>
        <authorList>
            <person name="Kelly M.S."/>
        </authorList>
    </citation>
    <scope>NUCLEOTIDE SEQUENCE</scope>
    <source>
        <strain evidence="5">MSK211</strain>
        <strain evidence="4">MSK294</strain>
        <strain evidence="3">MSK312</strain>
        <strain evidence="2">MSK433</strain>
    </source>
</reference>
<evidence type="ECO:0000313" key="5">
    <source>
        <dbReference type="EMBL" id="XBC51018.1"/>
    </source>
</evidence>
<protein>
    <submittedName>
        <fullName evidence="5">Uncharacterized protein</fullName>
    </submittedName>
</protein>
<evidence type="ECO:0000256" key="1">
    <source>
        <dbReference type="SAM" id="Phobius"/>
    </source>
</evidence>
<proteinExistence type="predicted"/>
<sequence>MNQTWLKLLKFIAFLIFVYLVIYGQATVGRKYLLIQLVGVAGLVGLLWDYNRSFK</sequence>
<evidence type="ECO:0000313" key="2">
    <source>
        <dbReference type="EMBL" id="XBC45533.1"/>
    </source>
</evidence>
<feature type="transmembrane region" description="Helical" evidence="1">
    <location>
        <begin position="7"/>
        <end position="26"/>
    </location>
</feature>
<dbReference type="InterPro" id="IPR054198">
    <property type="entry name" value="DUF6903"/>
</dbReference>
<organism evidence="5">
    <name type="scientific">Dolosigranulum savutiense</name>
    <dbReference type="NCBI Taxonomy" id="3110288"/>
    <lineage>
        <taxon>Bacteria</taxon>
        <taxon>Bacillati</taxon>
        <taxon>Bacillota</taxon>
        <taxon>Bacilli</taxon>
        <taxon>Lactobacillales</taxon>
        <taxon>Carnobacteriaceae</taxon>
        <taxon>Dolosigranulum</taxon>
    </lineage>
</organism>
<dbReference type="AlphaFoldDB" id="A0AB74U1H9"/>
<dbReference type="KEGG" id="dst:VUQ06_05520"/>
<keyword evidence="1" id="KW-0472">Membrane</keyword>
<evidence type="ECO:0000313" key="4">
    <source>
        <dbReference type="EMBL" id="XBC48969.1"/>
    </source>
</evidence>
<dbReference type="Pfam" id="PF21844">
    <property type="entry name" value="DUF6903"/>
    <property type="match status" value="1"/>
</dbReference>
<dbReference type="EMBL" id="CP142433">
    <property type="protein sequence ID" value="XBC45533.1"/>
    <property type="molecule type" value="Genomic_DNA"/>
</dbReference>
<accession>A0AB74U1H9</accession>
<keyword evidence="1" id="KW-0812">Transmembrane</keyword>
<dbReference type="EMBL" id="CP142436">
    <property type="protein sequence ID" value="XBC51018.1"/>
    <property type="molecule type" value="Genomic_DNA"/>
</dbReference>
<evidence type="ECO:0000313" key="3">
    <source>
        <dbReference type="EMBL" id="XBC47463.1"/>
    </source>
</evidence>
<gene>
    <name evidence="4" type="ORF">VUQ06_05520</name>
    <name evidence="5" type="ORF">VUQ07_07185</name>
    <name evidence="2" type="ORF">VUQ08_06635</name>
    <name evidence="3" type="ORF">VUQ09_07825</name>
</gene>
<keyword evidence="1" id="KW-1133">Transmembrane helix</keyword>
<dbReference type="RefSeq" id="WP_172764068.1">
    <property type="nucleotide sequence ID" value="NZ_CP142433.1"/>
</dbReference>